<name>A0A7S9DZJ8_9ALTE</name>
<keyword evidence="2" id="KW-1185">Reference proteome</keyword>
<dbReference type="PANTHER" id="PTHR39166">
    <property type="entry name" value="BLL1166 PROTEIN"/>
    <property type="match status" value="1"/>
</dbReference>
<dbReference type="PANTHER" id="PTHR39166:SF1">
    <property type="entry name" value="BLL1166 PROTEIN"/>
    <property type="match status" value="1"/>
</dbReference>
<accession>A0A7S9DZJ8</accession>
<sequence length="194" mass="22350">MGRRHYCLNQAVGMDQVTRTARLVAQSEFHRACLQTVALLNLPDYFIGAGFLRNLIWDDIHGFTSPSPLNDVDVVYHHRADITKEAEQKYEARLRHLMPGVVWQVRNQARMHVHKQHAPYCTTTEALSFWVETATCVGIRQAPDQTYCISAPLGLADNWAGRVRQNPAFDDTVVYKQRIEAKGWHQRWPKLDIQ</sequence>
<dbReference type="Proteomes" id="UP000595095">
    <property type="component" value="Chromosome"/>
</dbReference>
<dbReference type="AlphaFoldDB" id="A0A7S9DZJ8"/>
<evidence type="ECO:0000313" key="1">
    <source>
        <dbReference type="EMBL" id="QPG06810.1"/>
    </source>
</evidence>
<dbReference type="GO" id="GO:0016740">
    <property type="term" value="F:transferase activity"/>
    <property type="evidence" value="ECO:0007669"/>
    <property type="project" value="UniProtKB-KW"/>
</dbReference>
<proteinExistence type="predicted"/>
<gene>
    <name evidence="1" type="ORF">IT774_06680</name>
</gene>
<reference evidence="1 2" key="1">
    <citation type="submission" date="2020-11" db="EMBL/GenBank/DDBJ databases">
        <title>Complete genome sequence for Salinimonas sp. strain G2-b.</title>
        <authorList>
            <person name="Park S.-J."/>
        </authorList>
    </citation>
    <scope>NUCLEOTIDE SEQUENCE [LARGE SCALE GENOMIC DNA]</scope>
    <source>
        <strain evidence="1 2">G2-b</strain>
    </source>
</reference>
<organism evidence="1 2">
    <name type="scientific">Salinimonas marina</name>
    <dbReference type="NCBI Taxonomy" id="2785918"/>
    <lineage>
        <taxon>Bacteria</taxon>
        <taxon>Pseudomonadati</taxon>
        <taxon>Pseudomonadota</taxon>
        <taxon>Gammaproteobacteria</taxon>
        <taxon>Alteromonadales</taxon>
        <taxon>Alteromonadaceae</taxon>
        <taxon>Alteromonas/Salinimonas group</taxon>
        <taxon>Salinimonas</taxon>
    </lineage>
</organism>
<dbReference type="Pfam" id="PF06042">
    <property type="entry name" value="NTP_transf_6"/>
    <property type="match status" value="1"/>
</dbReference>
<evidence type="ECO:0000313" key="2">
    <source>
        <dbReference type="Proteomes" id="UP000595095"/>
    </source>
</evidence>
<dbReference type="EMBL" id="CP064795">
    <property type="protein sequence ID" value="QPG06810.1"/>
    <property type="molecule type" value="Genomic_DNA"/>
</dbReference>
<dbReference type="InterPro" id="IPR009267">
    <property type="entry name" value="NTP_transf_6"/>
</dbReference>
<keyword evidence="1" id="KW-0808">Transferase</keyword>
<protein>
    <submittedName>
        <fullName evidence="1">Nucleotidyltransferase family protein</fullName>
    </submittedName>
</protein>
<dbReference type="RefSeq" id="WP_195811885.1">
    <property type="nucleotide sequence ID" value="NZ_CP064795.1"/>
</dbReference>
<dbReference type="KEGG" id="smaa:IT774_06680"/>